<keyword evidence="3 5" id="KW-1133">Transmembrane helix</keyword>
<name>A0ABQ6LL68_9RHOB</name>
<evidence type="ECO:0000256" key="2">
    <source>
        <dbReference type="ARBA" id="ARBA00022692"/>
    </source>
</evidence>
<keyword evidence="2 5" id="KW-0812">Transmembrane</keyword>
<keyword evidence="7" id="KW-1185">Reference proteome</keyword>
<comment type="subcellular location">
    <subcellularLocation>
        <location evidence="1">Membrane</location>
    </subcellularLocation>
</comment>
<dbReference type="InterPro" id="IPR001129">
    <property type="entry name" value="Membr-assoc_MAPEG"/>
</dbReference>
<feature type="transmembrane region" description="Helical" evidence="5">
    <location>
        <begin position="12"/>
        <end position="31"/>
    </location>
</feature>
<dbReference type="SUPFAM" id="SSF161084">
    <property type="entry name" value="MAPEG domain-like"/>
    <property type="match status" value="1"/>
</dbReference>
<feature type="transmembrane region" description="Helical" evidence="5">
    <location>
        <begin position="68"/>
        <end position="96"/>
    </location>
</feature>
<dbReference type="Pfam" id="PF01124">
    <property type="entry name" value="MAPEG"/>
    <property type="match status" value="1"/>
</dbReference>
<dbReference type="PANTHER" id="PTHR35371:SF1">
    <property type="entry name" value="BLR7753 PROTEIN"/>
    <property type="match status" value="1"/>
</dbReference>
<dbReference type="Proteomes" id="UP001239909">
    <property type="component" value="Unassembled WGS sequence"/>
</dbReference>
<evidence type="ECO:0000256" key="5">
    <source>
        <dbReference type="SAM" id="Phobius"/>
    </source>
</evidence>
<accession>A0ABQ6LL68</accession>
<evidence type="ECO:0000256" key="3">
    <source>
        <dbReference type="ARBA" id="ARBA00022989"/>
    </source>
</evidence>
<comment type="caution">
    <text evidence="6">The sequence shown here is derived from an EMBL/GenBank/DDBJ whole genome shotgun (WGS) entry which is preliminary data.</text>
</comment>
<gene>
    <name evidence="6" type="ORF">LNKW23_22280</name>
</gene>
<organism evidence="6 7">
    <name type="scientific">Paralimibaculum aggregatum</name>
    <dbReference type="NCBI Taxonomy" id="3036245"/>
    <lineage>
        <taxon>Bacteria</taxon>
        <taxon>Pseudomonadati</taxon>
        <taxon>Pseudomonadota</taxon>
        <taxon>Alphaproteobacteria</taxon>
        <taxon>Rhodobacterales</taxon>
        <taxon>Paracoccaceae</taxon>
        <taxon>Paralimibaculum</taxon>
    </lineage>
</organism>
<evidence type="ECO:0000313" key="7">
    <source>
        <dbReference type="Proteomes" id="UP001239909"/>
    </source>
</evidence>
<keyword evidence="4 5" id="KW-0472">Membrane</keyword>
<dbReference type="Gene3D" id="1.20.120.550">
    <property type="entry name" value="Membrane associated eicosanoid/glutathione metabolism-like domain"/>
    <property type="match status" value="1"/>
</dbReference>
<evidence type="ECO:0000256" key="1">
    <source>
        <dbReference type="ARBA" id="ARBA00004370"/>
    </source>
</evidence>
<evidence type="ECO:0000256" key="4">
    <source>
        <dbReference type="ARBA" id="ARBA00023136"/>
    </source>
</evidence>
<dbReference type="RefSeq" id="WP_285671809.1">
    <property type="nucleotide sequence ID" value="NZ_BSYI01000015.1"/>
</dbReference>
<protein>
    <submittedName>
        <fullName evidence="6">MAPEG family protein</fullName>
    </submittedName>
</protein>
<evidence type="ECO:0000313" key="6">
    <source>
        <dbReference type="EMBL" id="GMG83015.1"/>
    </source>
</evidence>
<dbReference type="InterPro" id="IPR023352">
    <property type="entry name" value="MAPEG-like_dom_sf"/>
</dbReference>
<feature type="transmembrane region" description="Helical" evidence="5">
    <location>
        <begin position="116"/>
        <end position="135"/>
    </location>
</feature>
<dbReference type="PANTHER" id="PTHR35371">
    <property type="entry name" value="INNER MEMBRANE PROTEIN"/>
    <property type="match status" value="1"/>
</dbReference>
<proteinExistence type="predicted"/>
<reference evidence="6 7" key="1">
    <citation type="submission" date="2023-04" db="EMBL/GenBank/DDBJ databases">
        <title>Marinoamorphus aggregata gen. nov., sp. Nov., isolate from tissue of brittle star Ophioplocus japonicus.</title>
        <authorList>
            <person name="Kawano K."/>
            <person name="Sawayama S."/>
            <person name="Nakagawa S."/>
        </authorList>
    </citation>
    <scope>NUCLEOTIDE SEQUENCE [LARGE SCALE GENOMIC DNA]</scope>
    <source>
        <strain evidence="6 7">NKW23</strain>
    </source>
</reference>
<sequence length="136" mass="14485">MPETTSPEIFWLAATALATAVMWVPYILWMISDRGLGPALMDGEHDIAYTVPWAARAVRAHRNAVENLVVFGVLALAVQATGTGTALTAQAAALFFFVRVAHYGVYVAGMPVVRTLLFAVGVGCQIVLGLAVLGWI</sequence>
<dbReference type="EMBL" id="BSYI01000015">
    <property type="protein sequence ID" value="GMG83015.1"/>
    <property type="molecule type" value="Genomic_DNA"/>
</dbReference>